<dbReference type="AlphaFoldDB" id="A0A2G7HG00"/>
<keyword evidence="2" id="KW-1185">Reference proteome</keyword>
<evidence type="ECO:0000313" key="2">
    <source>
        <dbReference type="Proteomes" id="UP000231322"/>
    </source>
</evidence>
<dbReference type="EMBL" id="PEIK01000007">
    <property type="protein sequence ID" value="PIH04035.1"/>
    <property type="molecule type" value="Genomic_DNA"/>
</dbReference>
<name>A0A2G7HG00_9CLOT</name>
<sequence>MGVENPTCHVKILNDETKESVYHWRKEINIVEIEAIKISKKVYCNNQYYDIKTLVFNYDNLTLEIII</sequence>
<dbReference type="RefSeq" id="WP_058009117.1">
    <property type="nucleotide sequence ID" value="NZ_PEIK01000007.1"/>
</dbReference>
<accession>A0A2G7HG00</accession>
<gene>
    <name evidence="1" type="ORF">CS538_09925</name>
</gene>
<comment type="caution">
    <text evidence="1">The sequence shown here is derived from an EMBL/GenBank/DDBJ whole genome shotgun (WGS) entry which is preliminary data.</text>
</comment>
<proteinExistence type="predicted"/>
<organism evidence="1 2">
    <name type="scientific">Clostridium combesii</name>
    <dbReference type="NCBI Taxonomy" id="39481"/>
    <lineage>
        <taxon>Bacteria</taxon>
        <taxon>Bacillati</taxon>
        <taxon>Bacillota</taxon>
        <taxon>Clostridia</taxon>
        <taxon>Eubacteriales</taxon>
        <taxon>Clostridiaceae</taxon>
        <taxon>Clostridium</taxon>
    </lineage>
</organism>
<evidence type="ECO:0000313" key="1">
    <source>
        <dbReference type="EMBL" id="PIH04035.1"/>
    </source>
</evidence>
<dbReference type="Proteomes" id="UP000231322">
    <property type="component" value="Unassembled WGS sequence"/>
</dbReference>
<reference evidence="1 2" key="1">
    <citation type="submission" date="2017-10" db="EMBL/GenBank/DDBJ databases">
        <title>Reclassification of Eubacterium combesii and discrepancies in the nomenclature of botulinum neurotoxin producing clostridia. Request for an Opinion.</title>
        <authorList>
            <person name="Dobritsa A.P."/>
            <person name="Kutumbaka K.K."/>
            <person name="Samadpour M."/>
        </authorList>
    </citation>
    <scope>NUCLEOTIDE SEQUENCE [LARGE SCALE GENOMIC DNA]</scope>
    <source>
        <strain evidence="1 2">DSM 20696</strain>
    </source>
</reference>
<protein>
    <submittedName>
        <fullName evidence="1">Uncharacterized protein</fullName>
    </submittedName>
</protein>